<comment type="caution">
    <text evidence="5">The sequence shown here is derived from an EMBL/GenBank/DDBJ whole genome shotgun (WGS) entry which is preliminary data.</text>
</comment>
<evidence type="ECO:0000256" key="2">
    <source>
        <dbReference type="PROSITE-ProRule" id="PRU00104"/>
    </source>
</evidence>
<evidence type="ECO:0000259" key="4">
    <source>
        <dbReference type="PROSITE" id="PS50237"/>
    </source>
</evidence>
<dbReference type="Gene3D" id="3.90.1750.10">
    <property type="entry name" value="Hect, E3 ligase catalytic domains"/>
    <property type="match status" value="1"/>
</dbReference>
<comment type="caution">
    <text evidence="2">Lacks conserved residue(s) required for the propagation of feature annotation.</text>
</comment>
<evidence type="ECO:0000313" key="5">
    <source>
        <dbReference type="EMBL" id="KAJ7384050.1"/>
    </source>
</evidence>
<gene>
    <name evidence="5" type="ORF">OS493_024064</name>
</gene>
<feature type="region of interest" description="Disordered" evidence="3">
    <location>
        <begin position="1"/>
        <end position="20"/>
    </location>
</feature>
<feature type="compositionally biased region" description="Polar residues" evidence="3">
    <location>
        <begin position="48"/>
        <end position="61"/>
    </location>
</feature>
<dbReference type="OrthoDB" id="5976583at2759"/>
<accession>A0A9W9ZME7</accession>
<proteinExistence type="predicted"/>
<evidence type="ECO:0000256" key="1">
    <source>
        <dbReference type="ARBA" id="ARBA00022786"/>
    </source>
</evidence>
<dbReference type="SUPFAM" id="SSF56204">
    <property type="entry name" value="Hect, E3 ligase catalytic domain"/>
    <property type="match status" value="1"/>
</dbReference>
<dbReference type="AlphaFoldDB" id="A0A9W9ZME7"/>
<evidence type="ECO:0000256" key="3">
    <source>
        <dbReference type="SAM" id="MobiDB-lite"/>
    </source>
</evidence>
<feature type="domain" description="HECT" evidence="4">
    <location>
        <begin position="133"/>
        <end position="161"/>
    </location>
</feature>
<organism evidence="5 6">
    <name type="scientific">Desmophyllum pertusum</name>
    <dbReference type="NCBI Taxonomy" id="174260"/>
    <lineage>
        <taxon>Eukaryota</taxon>
        <taxon>Metazoa</taxon>
        <taxon>Cnidaria</taxon>
        <taxon>Anthozoa</taxon>
        <taxon>Hexacorallia</taxon>
        <taxon>Scleractinia</taxon>
        <taxon>Caryophylliina</taxon>
        <taxon>Caryophylliidae</taxon>
        <taxon>Desmophyllum</taxon>
    </lineage>
</organism>
<dbReference type="Proteomes" id="UP001163046">
    <property type="component" value="Unassembled WGS sequence"/>
</dbReference>
<dbReference type="InterPro" id="IPR000569">
    <property type="entry name" value="HECT_dom"/>
</dbReference>
<dbReference type="InterPro" id="IPR035983">
    <property type="entry name" value="Hect_E3_ubiquitin_ligase"/>
</dbReference>
<name>A0A9W9ZME7_9CNID</name>
<keyword evidence="6" id="KW-1185">Reference proteome</keyword>
<keyword evidence="1 2" id="KW-0833">Ubl conjugation pathway</keyword>
<dbReference type="PROSITE" id="PS50237">
    <property type="entry name" value="HECT"/>
    <property type="match status" value="1"/>
</dbReference>
<dbReference type="GO" id="GO:0004842">
    <property type="term" value="F:ubiquitin-protein transferase activity"/>
    <property type="evidence" value="ECO:0007669"/>
    <property type="project" value="InterPro"/>
</dbReference>
<sequence length="414" mass="46209">MSVDEFQSRPGKKAKSKIDGDEELAKSLQLEFDQETGQFDVTIDDSKSAPNPTSGHVSIQEDSPMPSIGTIAAMTNTTTVPTFPEEKLTQFTSIEQLLRSLGSSVDESDQFFLVVRRGSSFQRQLKIWQRESKKSSPEKILRVHFAGENGIDSGAMAQEFLASAVCEMGKGFSPDGVPIDSMLHVHNGFFLACGQIVAVSLVQGGPPPCFLTESTFQMLVRPDIDVNELKEDIHLTPCEKIIVTRYQRRSSYPSGYHFEHGYTGIVDLEHVNDITGTVMVSLVSRRSLFLKEFGKGIELFGLESLVKGNADLCKPLFVKNSNANIVDANYIVSVLKPIYSQEGSSRRKIEEAVIDNFQDLLMRFEDENLTGYSEMLAWNNEDKLQEREPTETNQLEQKSALGTFSLQCLIHRVF</sequence>
<evidence type="ECO:0000313" key="6">
    <source>
        <dbReference type="Proteomes" id="UP001163046"/>
    </source>
</evidence>
<reference evidence="5" key="1">
    <citation type="submission" date="2023-01" db="EMBL/GenBank/DDBJ databases">
        <title>Genome assembly of the deep-sea coral Lophelia pertusa.</title>
        <authorList>
            <person name="Herrera S."/>
            <person name="Cordes E."/>
        </authorList>
    </citation>
    <scope>NUCLEOTIDE SEQUENCE</scope>
    <source>
        <strain evidence="5">USNM1676648</strain>
        <tissue evidence="5">Polyp</tissue>
    </source>
</reference>
<feature type="region of interest" description="Disordered" evidence="3">
    <location>
        <begin position="35"/>
        <end position="65"/>
    </location>
</feature>
<dbReference type="EMBL" id="MU825891">
    <property type="protein sequence ID" value="KAJ7384050.1"/>
    <property type="molecule type" value="Genomic_DNA"/>
</dbReference>
<protein>
    <recommendedName>
        <fullName evidence="4">HECT domain-containing protein</fullName>
    </recommendedName>
</protein>